<comment type="similarity">
    <text evidence="5">Belongs to the class-III pyridoxal-phosphate-dependent aminotransferase family. ArgD subfamily.</text>
</comment>
<feature type="binding site" evidence="5">
    <location>
        <position position="138"/>
    </location>
    <ligand>
        <name>pyridoxal 5'-phosphate</name>
        <dbReference type="ChEBI" id="CHEBI:597326"/>
    </ligand>
</feature>
<keyword evidence="4 5" id="KW-0663">Pyridoxal phosphate</keyword>
<comment type="catalytic activity">
    <reaction evidence="5">
        <text>N(2)-acetyl-L-ornithine + 2-oxoglutarate = N-acetyl-L-glutamate 5-semialdehyde + L-glutamate</text>
        <dbReference type="Rhea" id="RHEA:18049"/>
        <dbReference type="ChEBI" id="CHEBI:16810"/>
        <dbReference type="ChEBI" id="CHEBI:29123"/>
        <dbReference type="ChEBI" id="CHEBI:29985"/>
        <dbReference type="ChEBI" id="CHEBI:57805"/>
        <dbReference type="EC" id="2.6.1.11"/>
    </reaction>
</comment>
<dbReference type="InterPro" id="IPR005814">
    <property type="entry name" value="Aminotrans_3"/>
</dbReference>
<dbReference type="NCBIfam" id="TIGR00707">
    <property type="entry name" value="argD"/>
    <property type="match status" value="1"/>
</dbReference>
<dbReference type="GO" id="GO:0030170">
    <property type="term" value="F:pyridoxal phosphate binding"/>
    <property type="evidence" value="ECO:0007669"/>
    <property type="project" value="InterPro"/>
</dbReference>
<keyword evidence="1 5" id="KW-0032">Aminotransferase</keyword>
<evidence type="ECO:0000256" key="4">
    <source>
        <dbReference type="ARBA" id="ARBA00022898"/>
    </source>
</evidence>
<name>A0A928Q4V8_9FIRM</name>
<dbReference type="Gene3D" id="3.90.1150.10">
    <property type="entry name" value="Aspartate Aminotransferase, domain 1"/>
    <property type="match status" value="1"/>
</dbReference>
<feature type="binding site" evidence="5">
    <location>
        <position position="281"/>
    </location>
    <ligand>
        <name>pyridoxal 5'-phosphate</name>
        <dbReference type="ChEBI" id="CHEBI:597326"/>
    </ligand>
</feature>
<evidence type="ECO:0000256" key="1">
    <source>
        <dbReference type="ARBA" id="ARBA00022576"/>
    </source>
</evidence>
<dbReference type="InterPro" id="IPR049704">
    <property type="entry name" value="Aminotrans_3_PPA_site"/>
</dbReference>
<dbReference type="Gene3D" id="3.40.640.10">
    <property type="entry name" value="Type I PLP-dependent aspartate aminotransferase-like (Major domain)"/>
    <property type="match status" value="1"/>
</dbReference>
<proteinExistence type="inferred from homology"/>
<sequence length="394" mass="42137">MLFQEVQSQEKEYLMSTYNRFPVALASGSGAKAVDTEGKEYIDFGSGIGVNSLGYCDPQWVKAVSEQAATLQHISNLYYSPVSIQLGEQLCKASGFSKVFFANSGAEANEGAIKLARKYSSDKYGEGRGTVITLIQSFHGRTITTLTATGQEKHHQYFTPFTPGFAYAKANDLESVKALADKTVCAVMLEMIQGEGGVLPLDKEFVQGVAAFCKENDILLIVDEVQTGVARSGSFFSFEQYGIQPDVVSCAKGLGGGLPIGAVLCTEALKDVLGPGHHGTTFGGNPVCAAGGLVVLERVTAPGFLEEVQKKGAYLREKLLVMPQIEGVRGMGMMLGASLKQGEAGVIAKACVKNGLLILTAHDVLRLLPPLTISYEEIDKGMQILQKTLEEELS</sequence>
<feature type="binding site" evidence="5">
    <location>
        <begin position="105"/>
        <end position="106"/>
    </location>
    <ligand>
        <name>pyridoxal 5'-phosphate</name>
        <dbReference type="ChEBI" id="CHEBI:597326"/>
    </ligand>
</feature>
<dbReference type="CDD" id="cd00610">
    <property type="entry name" value="OAT_like"/>
    <property type="match status" value="1"/>
</dbReference>
<dbReference type="GO" id="GO:0005737">
    <property type="term" value="C:cytoplasm"/>
    <property type="evidence" value="ECO:0007669"/>
    <property type="project" value="UniProtKB-SubCell"/>
</dbReference>
<dbReference type="EC" id="2.6.1.11" evidence="5"/>
<comment type="caution">
    <text evidence="6">The sequence shown here is derived from an EMBL/GenBank/DDBJ whole genome shotgun (WGS) entry which is preliminary data.</text>
</comment>
<dbReference type="AlphaFoldDB" id="A0A928Q4V8"/>
<dbReference type="PANTHER" id="PTHR11986:SF79">
    <property type="entry name" value="ACETYLORNITHINE AMINOTRANSFERASE, MITOCHONDRIAL"/>
    <property type="match status" value="1"/>
</dbReference>
<keyword evidence="2 5" id="KW-0028">Amino-acid biosynthesis</keyword>
<dbReference type="InterPro" id="IPR004636">
    <property type="entry name" value="AcOrn/SuccOrn_fam"/>
</dbReference>
<dbReference type="Pfam" id="PF00202">
    <property type="entry name" value="Aminotran_3"/>
    <property type="match status" value="1"/>
</dbReference>
<keyword evidence="3 5" id="KW-0808">Transferase</keyword>
<dbReference type="Proteomes" id="UP000754750">
    <property type="component" value="Unassembled WGS sequence"/>
</dbReference>
<dbReference type="GO" id="GO:0003992">
    <property type="term" value="F:N2-acetyl-L-ornithine:2-oxoglutarate 5-aminotransferase activity"/>
    <property type="evidence" value="ECO:0007669"/>
    <property type="project" value="UniProtKB-UniRule"/>
</dbReference>
<evidence type="ECO:0000256" key="3">
    <source>
        <dbReference type="ARBA" id="ARBA00022679"/>
    </source>
</evidence>
<evidence type="ECO:0000256" key="5">
    <source>
        <dbReference type="HAMAP-Rule" id="MF_01107"/>
    </source>
</evidence>
<dbReference type="InterPro" id="IPR015422">
    <property type="entry name" value="PyrdxlP-dep_Trfase_small"/>
</dbReference>
<dbReference type="GO" id="GO:0006526">
    <property type="term" value="P:L-arginine biosynthetic process"/>
    <property type="evidence" value="ECO:0007669"/>
    <property type="project" value="UniProtKB-UniRule"/>
</dbReference>
<dbReference type="InterPro" id="IPR050103">
    <property type="entry name" value="Class-III_PLP-dep_AT"/>
</dbReference>
<keyword evidence="5" id="KW-0055">Arginine biosynthesis</keyword>
<feature type="binding site" evidence="5">
    <location>
        <position position="280"/>
    </location>
    <ligand>
        <name>N(2)-acetyl-L-ornithine</name>
        <dbReference type="ChEBI" id="CHEBI:57805"/>
    </ligand>
</feature>
<protein>
    <recommendedName>
        <fullName evidence="5">Acetylornithine aminotransferase</fullName>
        <shortName evidence="5">ACOAT</shortName>
        <ecNumber evidence="5">2.6.1.11</ecNumber>
    </recommendedName>
</protein>
<dbReference type="SUPFAM" id="SSF53383">
    <property type="entry name" value="PLP-dependent transferases"/>
    <property type="match status" value="1"/>
</dbReference>
<comment type="cofactor">
    <cofactor evidence="5">
        <name>pyridoxal 5'-phosphate</name>
        <dbReference type="ChEBI" id="CHEBI:597326"/>
    </cofactor>
    <text evidence="5">Binds 1 pyridoxal phosphate per subunit.</text>
</comment>
<dbReference type="NCBIfam" id="NF002325">
    <property type="entry name" value="PRK01278.1"/>
    <property type="match status" value="1"/>
</dbReference>
<dbReference type="InterPro" id="IPR015421">
    <property type="entry name" value="PyrdxlP-dep_Trfase_major"/>
</dbReference>
<evidence type="ECO:0000256" key="2">
    <source>
        <dbReference type="ARBA" id="ARBA00022605"/>
    </source>
</evidence>
<feature type="binding site" evidence="5">
    <location>
        <position position="141"/>
    </location>
    <ligand>
        <name>N(2)-acetyl-L-ornithine</name>
        <dbReference type="ChEBI" id="CHEBI:57805"/>
    </ligand>
</feature>
<comment type="subunit">
    <text evidence="5">Homodimer.</text>
</comment>
<dbReference type="GO" id="GO:0042802">
    <property type="term" value="F:identical protein binding"/>
    <property type="evidence" value="ECO:0007669"/>
    <property type="project" value="TreeGrafter"/>
</dbReference>
<dbReference type="FunFam" id="3.40.640.10:FF:000004">
    <property type="entry name" value="Acetylornithine aminotransferase"/>
    <property type="match status" value="1"/>
</dbReference>
<comment type="subcellular location">
    <subcellularLocation>
        <location evidence="5">Cytoplasm</location>
    </subcellularLocation>
</comment>
<evidence type="ECO:0000313" key="6">
    <source>
        <dbReference type="EMBL" id="MBE6833340.1"/>
    </source>
</evidence>
<gene>
    <name evidence="5" type="primary">argD</name>
    <name evidence="6" type="ORF">E7512_07120</name>
</gene>
<dbReference type="PIRSF" id="PIRSF000521">
    <property type="entry name" value="Transaminase_4ab_Lys_Orn"/>
    <property type="match status" value="1"/>
</dbReference>
<accession>A0A928Q4V8</accession>
<comment type="pathway">
    <text evidence="5">Amino-acid biosynthesis; L-arginine biosynthesis; N(2)-acetyl-L-ornithine from L-glutamate: step 4/4.</text>
</comment>
<dbReference type="InterPro" id="IPR015424">
    <property type="entry name" value="PyrdxlP-dep_Trfase"/>
</dbReference>
<dbReference type="RefSeq" id="WP_326840307.1">
    <property type="nucleotide sequence ID" value="NZ_SVNY01000003.1"/>
</dbReference>
<dbReference type="PANTHER" id="PTHR11986">
    <property type="entry name" value="AMINOTRANSFERASE CLASS III"/>
    <property type="match status" value="1"/>
</dbReference>
<reference evidence="6" key="1">
    <citation type="submission" date="2019-04" db="EMBL/GenBank/DDBJ databases">
        <title>Evolution of Biomass-Degrading Anaerobic Consortia Revealed by Metagenomics.</title>
        <authorList>
            <person name="Peng X."/>
        </authorList>
    </citation>
    <scope>NUCLEOTIDE SEQUENCE</scope>
    <source>
        <strain evidence="6">SIG551</strain>
    </source>
</reference>
<keyword evidence="5" id="KW-0963">Cytoplasm</keyword>
<dbReference type="EMBL" id="SVNY01000003">
    <property type="protein sequence ID" value="MBE6833340.1"/>
    <property type="molecule type" value="Genomic_DNA"/>
</dbReference>
<dbReference type="HAMAP" id="MF_01107">
    <property type="entry name" value="ArgD_aminotrans_3"/>
    <property type="match status" value="1"/>
</dbReference>
<evidence type="ECO:0000313" key="7">
    <source>
        <dbReference type="Proteomes" id="UP000754750"/>
    </source>
</evidence>
<comment type="miscellaneous">
    <text evidence="5">May also have succinyldiaminopimelate aminotransferase activity, thus carrying out the corresponding step in lysine biosynthesis.</text>
</comment>
<feature type="modified residue" description="N6-(pyridoxal phosphate)lysine" evidence="5">
    <location>
        <position position="252"/>
    </location>
</feature>
<dbReference type="PROSITE" id="PS00600">
    <property type="entry name" value="AA_TRANSFER_CLASS_3"/>
    <property type="match status" value="1"/>
</dbReference>
<feature type="binding site" evidence="5">
    <location>
        <begin position="223"/>
        <end position="226"/>
    </location>
    <ligand>
        <name>pyridoxal 5'-phosphate</name>
        <dbReference type="ChEBI" id="CHEBI:597326"/>
    </ligand>
</feature>
<organism evidence="6 7">
    <name type="scientific">Faecalispora sporosphaeroides</name>
    <dbReference type="NCBI Taxonomy" id="1549"/>
    <lineage>
        <taxon>Bacteria</taxon>
        <taxon>Bacillati</taxon>
        <taxon>Bacillota</taxon>
        <taxon>Clostridia</taxon>
        <taxon>Eubacteriales</taxon>
        <taxon>Oscillospiraceae</taxon>
        <taxon>Faecalispora</taxon>
    </lineage>
</organism>